<evidence type="ECO:0000313" key="1">
    <source>
        <dbReference type="EMBL" id="GIF25588.1"/>
    </source>
</evidence>
<dbReference type="AlphaFoldDB" id="A0A919NWE9"/>
<dbReference type="EMBL" id="BOMY01000053">
    <property type="protein sequence ID" value="GIF25588.1"/>
    <property type="molecule type" value="Genomic_DNA"/>
</dbReference>
<comment type="caution">
    <text evidence="1">The sequence shown here is derived from an EMBL/GenBank/DDBJ whole genome shotgun (WGS) entry which is preliminary data.</text>
</comment>
<accession>A0A919NWE9</accession>
<sequence>MAVLSLQFHADRGEIAQLAGRWVNQLGLWLAAEELGPVYRSSLLAAGHIDGELRLPGSVHRLLLSFEEIDLDGSGPFGLVGRNPDALTILLGGQSTSELGLSILQANTDDQRSLLAWRRIRRSMTTSFRHGARVVNSWTGARGTVRDHYFSPAAKTLYDSGVRMIGLNDVLSYEFD</sequence>
<gene>
    <name evidence="1" type="ORF">Ate02nite_83180</name>
</gene>
<dbReference type="Proteomes" id="UP000623608">
    <property type="component" value="Unassembled WGS sequence"/>
</dbReference>
<evidence type="ECO:0000313" key="2">
    <source>
        <dbReference type="Proteomes" id="UP000623608"/>
    </source>
</evidence>
<name>A0A919NWE9_9ACTN</name>
<organism evidence="1 2">
    <name type="scientific">Paractinoplanes tereljensis</name>
    <dbReference type="NCBI Taxonomy" id="571912"/>
    <lineage>
        <taxon>Bacteria</taxon>
        <taxon>Bacillati</taxon>
        <taxon>Actinomycetota</taxon>
        <taxon>Actinomycetes</taxon>
        <taxon>Micromonosporales</taxon>
        <taxon>Micromonosporaceae</taxon>
        <taxon>Paractinoplanes</taxon>
    </lineage>
</organism>
<dbReference type="RefSeq" id="WP_203813408.1">
    <property type="nucleotide sequence ID" value="NZ_BOMY01000053.1"/>
</dbReference>
<protein>
    <submittedName>
        <fullName evidence="1">Uncharacterized protein</fullName>
    </submittedName>
</protein>
<proteinExistence type="predicted"/>
<reference evidence="1" key="1">
    <citation type="submission" date="2021-01" db="EMBL/GenBank/DDBJ databases">
        <title>Whole genome shotgun sequence of Actinoplanes tereljensis NBRC 105297.</title>
        <authorList>
            <person name="Komaki H."/>
            <person name="Tamura T."/>
        </authorList>
    </citation>
    <scope>NUCLEOTIDE SEQUENCE</scope>
    <source>
        <strain evidence="1">NBRC 105297</strain>
    </source>
</reference>
<keyword evidence="2" id="KW-1185">Reference proteome</keyword>